<dbReference type="STRING" id="1630136.AS592_03065"/>
<organism evidence="1 2">
    <name type="scientific">Sulfurovum riftiae</name>
    <dbReference type="NCBI Taxonomy" id="1630136"/>
    <lineage>
        <taxon>Bacteria</taxon>
        <taxon>Pseudomonadati</taxon>
        <taxon>Campylobacterota</taxon>
        <taxon>Epsilonproteobacteria</taxon>
        <taxon>Campylobacterales</taxon>
        <taxon>Sulfurovaceae</taxon>
        <taxon>Sulfurovum</taxon>
    </lineage>
</organism>
<evidence type="ECO:0000313" key="1">
    <source>
        <dbReference type="EMBL" id="KYJ85733.1"/>
    </source>
</evidence>
<evidence type="ECO:0000313" key="2">
    <source>
        <dbReference type="Proteomes" id="UP000075359"/>
    </source>
</evidence>
<protein>
    <submittedName>
        <fullName evidence="1">Uncharacterized protein</fullName>
    </submittedName>
</protein>
<sequence>MNIEFIEQKINEIIAELEKEVMELVTDETIDKQNTNLRMKPLASTKQILVNALDSIKMVDRLNKEDLEK</sequence>
<proteinExistence type="predicted"/>
<comment type="caution">
    <text evidence="1">The sequence shown here is derived from an EMBL/GenBank/DDBJ whole genome shotgun (WGS) entry which is preliminary data.</text>
</comment>
<dbReference type="EMBL" id="LNKT01000067">
    <property type="protein sequence ID" value="KYJ85733.1"/>
    <property type="molecule type" value="Genomic_DNA"/>
</dbReference>
<dbReference type="AlphaFoldDB" id="A0A151CEQ4"/>
<accession>A0A151CEQ4</accession>
<dbReference type="OrthoDB" id="5373268at2"/>
<dbReference type="Proteomes" id="UP000075359">
    <property type="component" value="Unassembled WGS sequence"/>
</dbReference>
<name>A0A151CEQ4_9BACT</name>
<reference evidence="1 2" key="1">
    <citation type="submission" date="2015-11" db="EMBL/GenBank/DDBJ databases">
        <title>Draft genome of Sulfurovum riftiae 1812E, a member of the Epsilonproteobacteria isolated from the tube of the deep-sea hydrothermal vent tubewom Riftia pachyptila.</title>
        <authorList>
            <person name="Vetriani C."/>
            <person name="Giovannelli D."/>
        </authorList>
    </citation>
    <scope>NUCLEOTIDE SEQUENCE [LARGE SCALE GENOMIC DNA]</scope>
    <source>
        <strain evidence="1 2">1812E</strain>
    </source>
</reference>
<gene>
    <name evidence="1" type="ORF">AS592_03065</name>
</gene>
<keyword evidence="2" id="KW-1185">Reference proteome</keyword>
<dbReference type="RefSeq" id="WP_067332144.1">
    <property type="nucleotide sequence ID" value="NZ_LNKT01000067.1"/>
</dbReference>